<evidence type="ECO:0000256" key="3">
    <source>
        <dbReference type="ARBA" id="ARBA00023163"/>
    </source>
</evidence>
<keyword evidence="2 4" id="KW-0238">DNA-binding</keyword>
<keyword evidence="7" id="KW-1185">Reference proteome</keyword>
<dbReference type="Proteomes" id="UP000465301">
    <property type="component" value="Unassembled WGS sequence"/>
</dbReference>
<sequence>MAVDRQRSNSAVQKILTGTMKALNRKGTQKLSVSDICAASQVARGTFYRYFDSKDDVLRRLGRHFEEGAAEAFAKAIAATPDPSSRVKVVMDTLTGYNAAGADLTRMLDVAPEFTLSLIRDIFPNLIDLVVEALGPATHESPLVMSGALTERQLADLFLRSVISTLLLPGSQQDEVPAVVTALFAASPNSTQARPAAATST</sequence>
<dbReference type="InterPro" id="IPR050109">
    <property type="entry name" value="HTH-type_TetR-like_transc_reg"/>
</dbReference>
<dbReference type="PANTHER" id="PTHR30055">
    <property type="entry name" value="HTH-TYPE TRANSCRIPTIONAL REGULATOR RUTR"/>
    <property type="match status" value="1"/>
</dbReference>
<dbReference type="InterPro" id="IPR001647">
    <property type="entry name" value="HTH_TetR"/>
</dbReference>
<dbReference type="Gene3D" id="1.10.357.10">
    <property type="entry name" value="Tetracycline Repressor, domain 2"/>
    <property type="match status" value="1"/>
</dbReference>
<evidence type="ECO:0000256" key="2">
    <source>
        <dbReference type="ARBA" id="ARBA00023125"/>
    </source>
</evidence>
<evidence type="ECO:0000256" key="1">
    <source>
        <dbReference type="ARBA" id="ARBA00023015"/>
    </source>
</evidence>
<dbReference type="GO" id="GO:0000976">
    <property type="term" value="F:transcription cis-regulatory region binding"/>
    <property type="evidence" value="ECO:0007669"/>
    <property type="project" value="TreeGrafter"/>
</dbReference>
<proteinExistence type="predicted"/>
<protein>
    <recommendedName>
        <fullName evidence="5">HTH tetR-type domain-containing protein</fullName>
    </recommendedName>
</protein>
<dbReference type="GO" id="GO:0003700">
    <property type="term" value="F:DNA-binding transcription factor activity"/>
    <property type="evidence" value="ECO:0007669"/>
    <property type="project" value="TreeGrafter"/>
</dbReference>
<feature type="domain" description="HTH tetR-type" evidence="5">
    <location>
        <begin position="9"/>
        <end position="69"/>
    </location>
</feature>
<evidence type="ECO:0000313" key="7">
    <source>
        <dbReference type="Proteomes" id="UP000465301"/>
    </source>
</evidence>
<keyword evidence="3" id="KW-0804">Transcription</keyword>
<accession>A0A7I9ZDS7</accession>
<name>A0A7I9ZDS7_9MYCO</name>
<dbReference type="PANTHER" id="PTHR30055:SF234">
    <property type="entry name" value="HTH-TYPE TRANSCRIPTIONAL REGULATOR BETI"/>
    <property type="match status" value="1"/>
</dbReference>
<dbReference type="AlphaFoldDB" id="A0A7I9ZDS7"/>
<evidence type="ECO:0000256" key="4">
    <source>
        <dbReference type="PROSITE-ProRule" id="PRU00335"/>
    </source>
</evidence>
<organism evidence="6 7">
    <name type="scientific">Mycobacterium timonense</name>
    <dbReference type="NCBI Taxonomy" id="701043"/>
    <lineage>
        <taxon>Bacteria</taxon>
        <taxon>Bacillati</taxon>
        <taxon>Actinomycetota</taxon>
        <taxon>Actinomycetes</taxon>
        <taxon>Mycobacteriales</taxon>
        <taxon>Mycobacteriaceae</taxon>
        <taxon>Mycobacterium</taxon>
        <taxon>Mycobacterium avium complex (MAC)</taxon>
    </lineage>
</organism>
<dbReference type="PROSITE" id="PS50977">
    <property type="entry name" value="HTH_TETR_2"/>
    <property type="match status" value="1"/>
</dbReference>
<dbReference type="SUPFAM" id="SSF46689">
    <property type="entry name" value="Homeodomain-like"/>
    <property type="match status" value="1"/>
</dbReference>
<dbReference type="RefSeq" id="WP_244324378.1">
    <property type="nucleotide sequence ID" value="NZ_BLLA01000001.1"/>
</dbReference>
<dbReference type="EMBL" id="BLLA01000001">
    <property type="protein sequence ID" value="GFG99022.1"/>
    <property type="molecule type" value="Genomic_DNA"/>
</dbReference>
<gene>
    <name evidence="6" type="ORF">MTIM_49010</name>
</gene>
<dbReference type="Pfam" id="PF00440">
    <property type="entry name" value="TetR_N"/>
    <property type="match status" value="1"/>
</dbReference>
<evidence type="ECO:0000313" key="6">
    <source>
        <dbReference type="EMBL" id="GFG99022.1"/>
    </source>
</evidence>
<dbReference type="InterPro" id="IPR009057">
    <property type="entry name" value="Homeodomain-like_sf"/>
</dbReference>
<reference evidence="6 7" key="1">
    <citation type="journal article" date="2019" name="Emerg. Microbes Infect.">
        <title>Comprehensive subspecies identification of 175 nontuberculous mycobacteria species based on 7547 genomic profiles.</title>
        <authorList>
            <person name="Matsumoto Y."/>
            <person name="Kinjo T."/>
            <person name="Motooka D."/>
            <person name="Nabeya D."/>
            <person name="Jung N."/>
            <person name="Uechi K."/>
            <person name="Horii T."/>
            <person name="Iida T."/>
            <person name="Fujita J."/>
            <person name="Nakamura S."/>
        </authorList>
    </citation>
    <scope>NUCLEOTIDE SEQUENCE [LARGE SCALE GENOMIC DNA]</scope>
    <source>
        <strain evidence="6 7">JCM 30726</strain>
    </source>
</reference>
<feature type="DNA-binding region" description="H-T-H motif" evidence="4">
    <location>
        <begin position="32"/>
        <end position="51"/>
    </location>
</feature>
<comment type="caution">
    <text evidence="6">The sequence shown here is derived from an EMBL/GenBank/DDBJ whole genome shotgun (WGS) entry which is preliminary data.</text>
</comment>
<keyword evidence="1" id="KW-0805">Transcription regulation</keyword>
<evidence type="ECO:0000259" key="5">
    <source>
        <dbReference type="PROSITE" id="PS50977"/>
    </source>
</evidence>